<sequence length="724" mass="84315">MTLEILAKEKVWLNKSYYSDAERVYFEKQTEFLKYETSGKYKNDQVKSRNNTNCEDCSMCNIITQIDLHNDIGELLDKVEQWDKIDSKMNSNQFKQINKFECLVCFFKTFKFSDWKCHIMSLPHMADCHKIKNLYSYVCCAKMCKLLLYGPKELLIKHNMDKHLYNGDVFSISTLMAEVMKRYLADNLKPLYFCSHCKKFAETPIHTDVKLLNNAIKIPIEYYCRFCRVNFLSSHEMIDYHLLSLEHTTLKCFDELCSEAKINSKQIKISEESNQNNENNFSEDVLNGLTNNSVKLPNIILTRFQNISQYRALCKLCGASLIWNSKTIVSHLLECPINLDVDGRTVLDNIQTVQKSLLNNNILEQLNDDVQKGNNKSNENRKLMTPNHIKQWQQYTNYFKHKMILLKKLRQYEDLVMTTLSYYCDVCDFIAVEKYDWDKHNQTEHPLDSNRTITYCSTCFMFVIGGEHNRTIEHSTLLNFLQSLKPAEALIEKTSLVKFVESCSSDKNCINPEPKEKIELNNTDCFKESNSKENDIKNSDCFLMKEPSTSREDPIMENTILLLDKTENQHEHKKDKTNGSNAAKLIPSETPSSNNLVNTLMTIPHQSNVVVEKMTKNINSVNFSTDDLVFNQVENDSEFIEIVESQNKVISNVNETILPTKTNKTQIFEVKQLCELDGDQLYGEYVIERLKNIKSTTIKQHVKLEIDYIFYTKMKQLSQENTEP</sequence>
<comment type="caution">
    <text evidence="2">The sequence shown here is derived from an EMBL/GenBank/DDBJ whole genome shotgun (WGS) entry which is preliminary data.</text>
</comment>
<evidence type="ECO:0000313" key="3">
    <source>
        <dbReference type="Proteomes" id="UP001160148"/>
    </source>
</evidence>
<dbReference type="EMBL" id="CARXXK010000003">
    <property type="protein sequence ID" value="CAI6362687.1"/>
    <property type="molecule type" value="Genomic_DNA"/>
</dbReference>
<keyword evidence="3" id="KW-1185">Reference proteome</keyword>
<dbReference type="Proteomes" id="UP001160148">
    <property type="component" value="Unassembled WGS sequence"/>
</dbReference>
<name>A0AAV0X4F7_9HEMI</name>
<evidence type="ECO:0008006" key="4">
    <source>
        <dbReference type="Google" id="ProtNLM"/>
    </source>
</evidence>
<protein>
    <recommendedName>
        <fullName evidence="4">C2H2-type domain-containing protein</fullName>
    </recommendedName>
</protein>
<proteinExistence type="predicted"/>
<accession>A0AAV0X4F7</accession>
<organism evidence="2 3">
    <name type="scientific">Macrosiphum euphorbiae</name>
    <name type="common">potato aphid</name>
    <dbReference type="NCBI Taxonomy" id="13131"/>
    <lineage>
        <taxon>Eukaryota</taxon>
        <taxon>Metazoa</taxon>
        <taxon>Ecdysozoa</taxon>
        <taxon>Arthropoda</taxon>
        <taxon>Hexapoda</taxon>
        <taxon>Insecta</taxon>
        <taxon>Pterygota</taxon>
        <taxon>Neoptera</taxon>
        <taxon>Paraneoptera</taxon>
        <taxon>Hemiptera</taxon>
        <taxon>Sternorrhyncha</taxon>
        <taxon>Aphidomorpha</taxon>
        <taxon>Aphidoidea</taxon>
        <taxon>Aphididae</taxon>
        <taxon>Macrosiphini</taxon>
        <taxon>Macrosiphum</taxon>
    </lineage>
</organism>
<dbReference type="AlphaFoldDB" id="A0AAV0X4F7"/>
<feature type="compositionally biased region" description="Basic and acidic residues" evidence="1">
    <location>
        <begin position="568"/>
        <end position="577"/>
    </location>
</feature>
<reference evidence="2 3" key="1">
    <citation type="submission" date="2023-01" db="EMBL/GenBank/DDBJ databases">
        <authorList>
            <person name="Whitehead M."/>
        </authorList>
    </citation>
    <scope>NUCLEOTIDE SEQUENCE [LARGE SCALE GENOMIC DNA]</scope>
</reference>
<feature type="region of interest" description="Disordered" evidence="1">
    <location>
        <begin position="568"/>
        <end position="591"/>
    </location>
</feature>
<evidence type="ECO:0000256" key="1">
    <source>
        <dbReference type="SAM" id="MobiDB-lite"/>
    </source>
</evidence>
<gene>
    <name evidence="2" type="ORF">MEUPH1_LOCUS17737</name>
</gene>
<evidence type="ECO:0000313" key="2">
    <source>
        <dbReference type="EMBL" id="CAI6362687.1"/>
    </source>
</evidence>